<dbReference type="PANTHER" id="PTHR31302:SF31">
    <property type="entry name" value="PHOSPHODIESTERASE YAEI"/>
    <property type="match status" value="1"/>
</dbReference>
<evidence type="ECO:0000256" key="3">
    <source>
        <dbReference type="SAM" id="Phobius"/>
    </source>
</evidence>
<keyword evidence="2" id="KW-0378">Hydrolase</keyword>
<keyword evidence="3" id="KW-0472">Membrane</keyword>
<dbReference type="GO" id="GO:0009245">
    <property type="term" value="P:lipid A biosynthetic process"/>
    <property type="evidence" value="ECO:0007669"/>
    <property type="project" value="TreeGrafter"/>
</dbReference>
<keyword evidence="3" id="KW-0812">Transmembrane</keyword>
<evidence type="ECO:0000256" key="1">
    <source>
        <dbReference type="ARBA" id="ARBA00022723"/>
    </source>
</evidence>
<accession>A0A3E3DX15</accession>
<dbReference type="SUPFAM" id="SSF56300">
    <property type="entry name" value="Metallo-dependent phosphatases"/>
    <property type="match status" value="1"/>
</dbReference>
<dbReference type="GO" id="GO:0016020">
    <property type="term" value="C:membrane"/>
    <property type="evidence" value="ECO:0007669"/>
    <property type="project" value="GOC"/>
</dbReference>
<dbReference type="GO" id="GO:0008758">
    <property type="term" value="F:UDP-2,3-diacylglucosamine hydrolase activity"/>
    <property type="evidence" value="ECO:0007669"/>
    <property type="project" value="TreeGrafter"/>
</dbReference>
<evidence type="ECO:0000259" key="4">
    <source>
        <dbReference type="Pfam" id="PF00149"/>
    </source>
</evidence>
<name>A0A3E3DX15_9FIRM</name>
<dbReference type="Pfam" id="PF00149">
    <property type="entry name" value="Metallophos"/>
    <property type="match status" value="1"/>
</dbReference>
<evidence type="ECO:0000256" key="2">
    <source>
        <dbReference type="ARBA" id="ARBA00022801"/>
    </source>
</evidence>
<organism evidence="5 6">
    <name type="scientific">Anaerofustis stercorihominis</name>
    <dbReference type="NCBI Taxonomy" id="214853"/>
    <lineage>
        <taxon>Bacteria</taxon>
        <taxon>Bacillati</taxon>
        <taxon>Bacillota</taxon>
        <taxon>Clostridia</taxon>
        <taxon>Eubacteriales</taxon>
        <taxon>Eubacteriaceae</taxon>
        <taxon>Anaerofustis</taxon>
    </lineage>
</organism>
<keyword evidence="3" id="KW-1133">Transmembrane helix</keyword>
<dbReference type="PANTHER" id="PTHR31302">
    <property type="entry name" value="TRANSMEMBRANE PROTEIN WITH METALLOPHOSPHOESTERASE DOMAIN-RELATED"/>
    <property type="match status" value="1"/>
</dbReference>
<dbReference type="EMBL" id="QUSM01000004">
    <property type="protein sequence ID" value="RGD73804.1"/>
    <property type="molecule type" value="Genomic_DNA"/>
</dbReference>
<dbReference type="InterPro" id="IPR029052">
    <property type="entry name" value="Metallo-depent_PP-like"/>
</dbReference>
<dbReference type="GO" id="GO:0046872">
    <property type="term" value="F:metal ion binding"/>
    <property type="evidence" value="ECO:0007669"/>
    <property type="project" value="UniProtKB-KW"/>
</dbReference>
<protein>
    <submittedName>
        <fullName evidence="5">Metallophosphoesterase</fullName>
    </submittedName>
</protein>
<keyword evidence="1" id="KW-0479">Metal-binding</keyword>
<evidence type="ECO:0000313" key="5">
    <source>
        <dbReference type="EMBL" id="RGD73804.1"/>
    </source>
</evidence>
<feature type="domain" description="Calcineurin-like phosphoesterase" evidence="4">
    <location>
        <begin position="69"/>
        <end position="251"/>
    </location>
</feature>
<dbReference type="Proteomes" id="UP000261212">
    <property type="component" value="Unassembled WGS sequence"/>
</dbReference>
<dbReference type="InterPro" id="IPR051158">
    <property type="entry name" value="Metallophosphoesterase_sf"/>
</dbReference>
<sequence>MTLGKKTYYDIITDKLYIRRFQLRKFKICFLVAILLIFVYLYFENTSLITVDKTDIVSNKIDSSFNGYKILQLSDLHSRRFGKNNKNLIKKIDKIDPDIIVCTGDMMNSTDDEGNVFINLVGKLTKNYPVYYIDGNHEQLVQYNNVSVYDDYIASLKNLGVHVLKNKKVQVRKGSSYINMYGLNIDLIYYSTQNDLKNSNIKYSERNFSKTINKETFEKDKFNVLLTHDPLYFEVYEKSKVDLILTGHIHGGIVRIPFKGGLLSPDQDWFPRYYHGLYTLNDTKMIVSAGLGNYTVNFRFFNPFEINLITLKSE</sequence>
<proteinExistence type="predicted"/>
<evidence type="ECO:0000313" key="6">
    <source>
        <dbReference type="Proteomes" id="UP000261212"/>
    </source>
</evidence>
<gene>
    <name evidence="5" type="ORF">DW687_08465</name>
</gene>
<dbReference type="InterPro" id="IPR004843">
    <property type="entry name" value="Calcineurin-like_PHP"/>
</dbReference>
<dbReference type="Gene3D" id="3.60.21.10">
    <property type="match status" value="1"/>
</dbReference>
<reference evidence="5 6" key="1">
    <citation type="submission" date="2018-08" db="EMBL/GenBank/DDBJ databases">
        <title>A genome reference for cultivated species of the human gut microbiota.</title>
        <authorList>
            <person name="Zou Y."/>
            <person name="Xue W."/>
            <person name="Luo G."/>
        </authorList>
    </citation>
    <scope>NUCLEOTIDE SEQUENCE [LARGE SCALE GENOMIC DNA]</scope>
    <source>
        <strain evidence="5 6">AM25-6</strain>
    </source>
</reference>
<feature type="transmembrane region" description="Helical" evidence="3">
    <location>
        <begin position="26"/>
        <end position="43"/>
    </location>
</feature>
<comment type="caution">
    <text evidence="5">The sequence shown here is derived from an EMBL/GenBank/DDBJ whole genome shotgun (WGS) entry which is preliminary data.</text>
</comment>
<dbReference type="AlphaFoldDB" id="A0A3E3DX15"/>